<feature type="transmembrane region" description="Helical" evidence="1">
    <location>
        <begin position="6"/>
        <end position="22"/>
    </location>
</feature>
<accession>A0A218KRZ3</accession>
<keyword evidence="2" id="KW-0614">Plasmid</keyword>
<dbReference type="AlphaFoldDB" id="A0A218KRZ3"/>
<keyword evidence="1" id="KW-0472">Membrane</keyword>
<evidence type="ECO:0000313" key="2">
    <source>
        <dbReference type="EMBL" id="AQM75307.1"/>
    </source>
</evidence>
<proteinExistence type="predicted"/>
<geneLocation type="plasmid" evidence="2">
    <name>pR1SE</name>
</geneLocation>
<name>A0A218KRZ3_9EURY</name>
<dbReference type="EMBL" id="KX687704">
    <property type="protein sequence ID" value="AQM75307.1"/>
    <property type="molecule type" value="Genomic_DNA"/>
</dbReference>
<protein>
    <submittedName>
        <fullName evidence="2">Uncharacterized protein</fullName>
    </submittedName>
</protein>
<sequence length="138" mass="16030">MLVRLAFLLSYILYFWFVYIVHHRNQLTHTHLIDSPPCGRGVSVWSREGKSTSRFRWQVAMDKRYVSISQFHSAGGVCLFYTYCRRVLVVPPHPTVSAVKIVYDYTTPMSGGALSYGVNVLRTRFHHNYIYLSSIDIH</sequence>
<keyword evidence="1" id="KW-0812">Transmembrane</keyword>
<evidence type="ECO:0000256" key="1">
    <source>
        <dbReference type="SAM" id="Phobius"/>
    </source>
</evidence>
<keyword evidence="1" id="KW-1133">Transmembrane helix</keyword>
<organism evidence="2">
    <name type="scientific">Halorubrum lacusprofundi</name>
    <dbReference type="NCBI Taxonomy" id="2247"/>
    <lineage>
        <taxon>Archaea</taxon>
        <taxon>Methanobacteriati</taxon>
        <taxon>Methanobacteriota</taxon>
        <taxon>Stenosarchaea group</taxon>
        <taxon>Halobacteria</taxon>
        <taxon>Halobacteriales</taxon>
        <taxon>Haloferacaceae</taxon>
        <taxon>Halorubrum</taxon>
    </lineage>
</organism>
<reference evidence="2" key="1">
    <citation type="journal article" date="2017" name="Nat. Microbiol.">
        <title>A plasmid from an Antarctic haloarchaeon uses specialized membrane vesicles to disseminate and infect plasmid-free cells.</title>
        <authorList>
            <person name="Erdmann S."/>
            <person name="Tschitschko B."/>
            <person name="Zhong L."/>
            <person name="Raftery M.J."/>
            <person name="Cavicchioli R."/>
        </authorList>
    </citation>
    <scope>NUCLEOTIDE SEQUENCE</scope>
    <source>
        <strain evidence="2">R1S1</strain>
        <plasmid evidence="2">pR1SE</plasmid>
    </source>
</reference>